<dbReference type="AlphaFoldDB" id="A0A0G0W8F7"/>
<evidence type="ECO:0000259" key="1">
    <source>
        <dbReference type="Pfam" id="PF12728"/>
    </source>
</evidence>
<organism evidence="2 3">
    <name type="scientific">Candidatus Roizmanbacteria bacterium GW2011_GWB1_40_7</name>
    <dbReference type="NCBI Taxonomy" id="1618482"/>
    <lineage>
        <taxon>Bacteria</taxon>
        <taxon>Candidatus Roizmaniibacteriota</taxon>
    </lineage>
</organism>
<evidence type="ECO:0000313" key="3">
    <source>
        <dbReference type="Proteomes" id="UP000034664"/>
    </source>
</evidence>
<dbReference type="InterPro" id="IPR009061">
    <property type="entry name" value="DNA-bd_dom_put_sf"/>
</dbReference>
<sequence length="60" mass="7023">MIMETFLTVEQVASKLQIHWQTVLTYIKSGKLRAVKLGRGYRIDPQDLDKFIESIKTKKQ</sequence>
<dbReference type="GO" id="GO:0003677">
    <property type="term" value="F:DNA binding"/>
    <property type="evidence" value="ECO:0007669"/>
    <property type="project" value="InterPro"/>
</dbReference>
<reference evidence="2 3" key="1">
    <citation type="journal article" date="2015" name="Nature">
        <title>rRNA introns, odd ribosomes, and small enigmatic genomes across a large radiation of phyla.</title>
        <authorList>
            <person name="Brown C.T."/>
            <person name="Hug L.A."/>
            <person name="Thomas B.C."/>
            <person name="Sharon I."/>
            <person name="Castelle C.J."/>
            <person name="Singh A."/>
            <person name="Wilkins M.J."/>
            <person name="Williams K.H."/>
            <person name="Banfield J.F."/>
        </authorList>
    </citation>
    <scope>NUCLEOTIDE SEQUENCE [LARGE SCALE GENOMIC DNA]</scope>
</reference>
<dbReference type="Pfam" id="PF12728">
    <property type="entry name" value="HTH_17"/>
    <property type="match status" value="1"/>
</dbReference>
<name>A0A0G0W8F7_9BACT</name>
<dbReference type="NCBIfam" id="TIGR01764">
    <property type="entry name" value="excise"/>
    <property type="match status" value="1"/>
</dbReference>
<accession>A0A0G0W8F7</accession>
<dbReference type="Gene3D" id="1.10.1660.10">
    <property type="match status" value="1"/>
</dbReference>
<dbReference type="Proteomes" id="UP000034664">
    <property type="component" value="Unassembled WGS sequence"/>
</dbReference>
<proteinExistence type="predicted"/>
<comment type="caution">
    <text evidence="2">The sequence shown here is derived from an EMBL/GenBank/DDBJ whole genome shotgun (WGS) entry which is preliminary data.</text>
</comment>
<dbReference type="InterPro" id="IPR041657">
    <property type="entry name" value="HTH_17"/>
</dbReference>
<gene>
    <name evidence="2" type="ORF">UU14_C0026G0017</name>
</gene>
<protein>
    <submittedName>
        <fullName evidence="2">Binding domain protein, excisionase family protein</fullName>
    </submittedName>
</protein>
<feature type="domain" description="Helix-turn-helix" evidence="1">
    <location>
        <begin position="6"/>
        <end position="54"/>
    </location>
</feature>
<dbReference type="SUPFAM" id="SSF46955">
    <property type="entry name" value="Putative DNA-binding domain"/>
    <property type="match status" value="1"/>
</dbReference>
<dbReference type="InterPro" id="IPR010093">
    <property type="entry name" value="SinI_DNA-bd"/>
</dbReference>
<dbReference type="EMBL" id="LBZM01000026">
    <property type="protein sequence ID" value="KKR71507.1"/>
    <property type="molecule type" value="Genomic_DNA"/>
</dbReference>
<evidence type="ECO:0000313" key="2">
    <source>
        <dbReference type="EMBL" id="KKR71507.1"/>
    </source>
</evidence>